<dbReference type="InterPro" id="IPR050951">
    <property type="entry name" value="Retrovirus_Pol_polyprotein"/>
</dbReference>
<dbReference type="InterPro" id="IPR001584">
    <property type="entry name" value="Integrase_cat-core"/>
</dbReference>
<gene>
    <name evidence="2" type="ORF">IEQ44_16445</name>
</gene>
<dbReference type="InterPro" id="IPR036397">
    <property type="entry name" value="RNaseH_sf"/>
</dbReference>
<organism evidence="2 3">
    <name type="scientific">Nocardioides malaquae</name>
    <dbReference type="NCBI Taxonomy" id="2773426"/>
    <lineage>
        <taxon>Bacteria</taxon>
        <taxon>Bacillati</taxon>
        <taxon>Actinomycetota</taxon>
        <taxon>Actinomycetes</taxon>
        <taxon>Propionibacteriales</taxon>
        <taxon>Nocardioidaceae</taxon>
        <taxon>Nocardioides</taxon>
    </lineage>
</organism>
<feature type="domain" description="Integrase catalytic" evidence="1">
    <location>
        <begin position="1"/>
        <end position="79"/>
    </location>
</feature>
<proteinExistence type="predicted"/>
<dbReference type="SUPFAM" id="SSF53098">
    <property type="entry name" value="Ribonuclease H-like"/>
    <property type="match status" value="1"/>
</dbReference>
<feature type="non-terminal residue" evidence="2">
    <location>
        <position position="79"/>
    </location>
</feature>
<name>A0ABR9RXE8_9ACTN</name>
<accession>A0ABR9RXE8</accession>
<evidence type="ECO:0000313" key="3">
    <source>
        <dbReference type="Proteomes" id="UP000756387"/>
    </source>
</evidence>
<dbReference type="Proteomes" id="UP000756387">
    <property type="component" value="Unassembled WGS sequence"/>
</dbReference>
<dbReference type="Gene3D" id="3.30.420.10">
    <property type="entry name" value="Ribonuclease H-like superfamily/Ribonuclease H"/>
    <property type="match status" value="1"/>
</dbReference>
<dbReference type="PANTHER" id="PTHR37984">
    <property type="entry name" value="PROTEIN CBG26694"/>
    <property type="match status" value="1"/>
</dbReference>
<dbReference type="EMBL" id="JADCSA010001093">
    <property type="protein sequence ID" value="MBE7326219.1"/>
    <property type="molecule type" value="Genomic_DNA"/>
</dbReference>
<feature type="non-terminal residue" evidence="2">
    <location>
        <position position="1"/>
    </location>
</feature>
<dbReference type="Pfam" id="PF00665">
    <property type="entry name" value="rve"/>
    <property type="match status" value="1"/>
</dbReference>
<dbReference type="PROSITE" id="PS50994">
    <property type="entry name" value="INTEGRASE"/>
    <property type="match status" value="1"/>
</dbReference>
<evidence type="ECO:0000259" key="1">
    <source>
        <dbReference type="PROSITE" id="PS50994"/>
    </source>
</evidence>
<protein>
    <submittedName>
        <fullName evidence="2">DDE-type integrase/transposase/recombinase</fullName>
    </submittedName>
</protein>
<keyword evidence="3" id="KW-1185">Reference proteome</keyword>
<evidence type="ECO:0000313" key="2">
    <source>
        <dbReference type="EMBL" id="MBE7326219.1"/>
    </source>
</evidence>
<comment type="caution">
    <text evidence="2">The sequence shown here is derived from an EMBL/GenBank/DDBJ whole genome shotgun (WGS) entry which is preliminary data.</text>
</comment>
<reference evidence="2 3" key="1">
    <citation type="submission" date="2020-10" db="EMBL/GenBank/DDBJ databases">
        <title>Nocardioides sp. isolated from sludge.</title>
        <authorList>
            <person name="Zhang X."/>
        </authorList>
    </citation>
    <scope>NUCLEOTIDE SEQUENCE [LARGE SCALE GENOMIC DNA]</scope>
    <source>
        <strain evidence="2 3">Y6</strain>
    </source>
</reference>
<sequence length="79" mass="8919">ETLGIDLLKMPTSHQGSNYVLTAVDYLSKYTVLVPLQNKAADTVAKALVNNIFCRYNIPRRMLSDNGSEFRNEVMREIA</sequence>
<dbReference type="InterPro" id="IPR012337">
    <property type="entry name" value="RNaseH-like_sf"/>
</dbReference>
<dbReference type="PANTHER" id="PTHR37984:SF15">
    <property type="entry name" value="INTEGRASE CATALYTIC DOMAIN-CONTAINING PROTEIN"/>
    <property type="match status" value="1"/>
</dbReference>